<dbReference type="GO" id="GO:0006729">
    <property type="term" value="P:tetrahydrobiopterin biosynthetic process"/>
    <property type="evidence" value="ECO:0007669"/>
    <property type="project" value="TreeGrafter"/>
</dbReference>
<dbReference type="NCBIfam" id="NF006826">
    <property type="entry name" value="PRK09347.1-3"/>
    <property type="match status" value="1"/>
</dbReference>
<evidence type="ECO:0000313" key="9">
    <source>
        <dbReference type="EMBL" id="VFP78810.1"/>
    </source>
</evidence>
<dbReference type="AlphaFoldDB" id="A0A451CZF6"/>
<keyword evidence="7" id="KW-0547">Nucleotide-binding</keyword>
<dbReference type="NCBIfam" id="TIGR00063">
    <property type="entry name" value="folE"/>
    <property type="match status" value="1"/>
</dbReference>
<dbReference type="InterPro" id="IPR043134">
    <property type="entry name" value="GTP-CH-I_N"/>
</dbReference>
<protein>
    <recommendedName>
        <fullName evidence="7">GTP cyclohydrolase 1</fullName>
        <ecNumber evidence="7">3.5.4.16</ecNumber>
    </recommendedName>
    <alternativeName>
        <fullName evidence="7">GTP cyclohydrolase I</fullName>
        <shortName evidence="7">GTP-CH-I</shortName>
    </alternativeName>
</protein>
<comment type="subunit">
    <text evidence="4">Toroid-shaped homodecamer, composed of two pentamers of five dimers.</text>
</comment>
<organism evidence="9 10">
    <name type="scientific">Candidatus Erwinia haradaeae</name>
    <dbReference type="NCBI Taxonomy" id="1922217"/>
    <lineage>
        <taxon>Bacteria</taxon>
        <taxon>Pseudomonadati</taxon>
        <taxon>Pseudomonadota</taxon>
        <taxon>Gammaproteobacteria</taxon>
        <taxon>Enterobacterales</taxon>
        <taxon>Erwiniaceae</taxon>
        <taxon>Erwinia</taxon>
    </lineage>
</organism>
<dbReference type="GO" id="GO:0008270">
    <property type="term" value="F:zinc ion binding"/>
    <property type="evidence" value="ECO:0007669"/>
    <property type="project" value="UniProtKB-UniRule"/>
</dbReference>
<keyword evidence="7" id="KW-0862">Zinc</keyword>
<dbReference type="RefSeq" id="WP_157992107.1">
    <property type="nucleotide sequence ID" value="NZ_LR217698.1"/>
</dbReference>
<evidence type="ECO:0000313" key="10">
    <source>
        <dbReference type="Proteomes" id="UP000294364"/>
    </source>
</evidence>
<evidence type="ECO:0000259" key="8">
    <source>
        <dbReference type="Pfam" id="PF01227"/>
    </source>
</evidence>
<keyword evidence="6 7" id="KW-0378">Hydrolase</keyword>
<dbReference type="Gene3D" id="1.10.286.10">
    <property type="match status" value="1"/>
</dbReference>
<evidence type="ECO:0000256" key="4">
    <source>
        <dbReference type="ARBA" id="ARBA00011857"/>
    </source>
</evidence>
<reference evidence="9 10" key="1">
    <citation type="submission" date="2019-02" db="EMBL/GenBank/DDBJ databases">
        <authorList>
            <person name="Manzano-Marin A."/>
            <person name="Manzano-Marin A."/>
        </authorList>
    </citation>
    <scope>NUCLEOTIDE SEQUENCE [LARGE SCALE GENOMIC DNA]</scope>
    <source>
        <strain evidence="9 10">ErCicurtihirsuta</strain>
    </source>
</reference>
<dbReference type="EMBL" id="LR217698">
    <property type="protein sequence ID" value="VFP78810.1"/>
    <property type="molecule type" value="Genomic_DNA"/>
</dbReference>
<dbReference type="Pfam" id="PF01227">
    <property type="entry name" value="GTP_cyclohydroI"/>
    <property type="match status" value="1"/>
</dbReference>
<comment type="pathway">
    <text evidence="2 7">Cofactor biosynthesis; 7,8-dihydroneopterin triphosphate biosynthesis; 7,8-dihydroneopterin triphosphate from GTP: step 1/1.</text>
</comment>
<sequence length="221" mass="25120">MSIISSEAKLVHDALVELNLEAPLKESHSNIDKHACKTLISNYITKILEVMRLDIQDHSLMETPQRIANMYVDEIFFGLDYANFPKITLFNSNMKIDEIVIIRNISLTSTCEHHFMMIDGQATIAYIPKNTVIGLSKINRIVHFFSSRPQLQERLIQQILVALQILLNTCNVAVSIQARHYCVKARGVRDNTTTTTTTSLGGLFKSNQQTRQEFLQLLSNN</sequence>
<dbReference type="GO" id="GO:0046654">
    <property type="term" value="P:tetrahydrofolate biosynthetic process"/>
    <property type="evidence" value="ECO:0007669"/>
    <property type="project" value="UniProtKB-UniRule"/>
</dbReference>
<dbReference type="GO" id="GO:0003934">
    <property type="term" value="F:GTP cyclohydrolase I activity"/>
    <property type="evidence" value="ECO:0007669"/>
    <property type="project" value="UniProtKB-UniRule"/>
</dbReference>
<keyword evidence="7" id="KW-0479">Metal-binding</keyword>
<dbReference type="InterPro" id="IPR018234">
    <property type="entry name" value="GTP_CycHdrlase_I_CS"/>
</dbReference>
<evidence type="ECO:0000256" key="7">
    <source>
        <dbReference type="HAMAP-Rule" id="MF_00223"/>
    </source>
</evidence>
<feature type="binding site" evidence="7">
    <location>
        <position position="114"/>
    </location>
    <ligand>
        <name>Zn(2+)</name>
        <dbReference type="ChEBI" id="CHEBI:29105"/>
    </ligand>
</feature>
<evidence type="ECO:0000256" key="3">
    <source>
        <dbReference type="ARBA" id="ARBA00008085"/>
    </source>
</evidence>
<dbReference type="Gene3D" id="3.30.1130.10">
    <property type="match status" value="1"/>
</dbReference>
<dbReference type="UniPathway" id="UPA00848">
    <property type="reaction ID" value="UER00151"/>
</dbReference>
<dbReference type="Proteomes" id="UP000294364">
    <property type="component" value="Chromosome"/>
</dbReference>
<dbReference type="PROSITE" id="PS00859">
    <property type="entry name" value="GTP_CYCLOHYDROL_1_1"/>
    <property type="match status" value="1"/>
</dbReference>
<dbReference type="GO" id="GO:0006730">
    <property type="term" value="P:one-carbon metabolic process"/>
    <property type="evidence" value="ECO:0007669"/>
    <property type="project" value="UniProtKB-UniRule"/>
</dbReference>
<keyword evidence="5 7" id="KW-0554">One-carbon metabolism</keyword>
<comment type="similarity">
    <text evidence="3 7">Belongs to the GTP cyclohydrolase I family.</text>
</comment>
<dbReference type="NCBIfam" id="NF006824">
    <property type="entry name" value="PRK09347.1-1"/>
    <property type="match status" value="1"/>
</dbReference>
<dbReference type="GO" id="GO:0005525">
    <property type="term" value="F:GTP binding"/>
    <property type="evidence" value="ECO:0007669"/>
    <property type="project" value="UniProtKB-KW"/>
</dbReference>
<feature type="domain" description="GTP cyclohydrolase I" evidence="8">
    <location>
        <begin position="41"/>
        <end position="218"/>
    </location>
</feature>
<feature type="binding site" evidence="7">
    <location>
        <position position="111"/>
    </location>
    <ligand>
        <name>Zn(2+)</name>
        <dbReference type="ChEBI" id="CHEBI:29105"/>
    </ligand>
</feature>
<evidence type="ECO:0000256" key="2">
    <source>
        <dbReference type="ARBA" id="ARBA00005080"/>
    </source>
</evidence>
<dbReference type="InterPro" id="IPR001474">
    <property type="entry name" value="GTP_CycHdrlase_I"/>
</dbReference>
<evidence type="ECO:0000256" key="1">
    <source>
        <dbReference type="ARBA" id="ARBA00001052"/>
    </source>
</evidence>
<evidence type="ECO:0000256" key="5">
    <source>
        <dbReference type="ARBA" id="ARBA00022563"/>
    </source>
</evidence>
<dbReference type="InterPro" id="IPR043133">
    <property type="entry name" value="GTP-CH-I_C/QueF"/>
</dbReference>
<dbReference type="OrthoDB" id="9801207at2"/>
<accession>A0A451CZF6</accession>
<dbReference type="PANTHER" id="PTHR11109">
    <property type="entry name" value="GTP CYCLOHYDROLASE I"/>
    <property type="match status" value="1"/>
</dbReference>
<gene>
    <name evidence="7 9" type="primary">folE</name>
    <name evidence="9" type="ORF">ERCICURT3053_445</name>
</gene>
<feature type="binding site" evidence="7">
    <location>
        <position position="182"/>
    </location>
    <ligand>
        <name>Zn(2+)</name>
        <dbReference type="ChEBI" id="CHEBI:29105"/>
    </ligand>
</feature>
<evidence type="ECO:0000256" key="6">
    <source>
        <dbReference type="ARBA" id="ARBA00022801"/>
    </source>
</evidence>
<dbReference type="EC" id="3.5.4.16" evidence="7"/>
<comment type="subunit">
    <text evidence="7">Homopolymer.</text>
</comment>
<dbReference type="GO" id="GO:0005737">
    <property type="term" value="C:cytoplasm"/>
    <property type="evidence" value="ECO:0007669"/>
    <property type="project" value="TreeGrafter"/>
</dbReference>
<dbReference type="PANTHER" id="PTHR11109:SF7">
    <property type="entry name" value="GTP CYCLOHYDROLASE 1"/>
    <property type="match status" value="1"/>
</dbReference>
<dbReference type="InterPro" id="IPR020602">
    <property type="entry name" value="GTP_CycHdrlase_I_dom"/>
</dbReference>
<keyword evidence="7" id="KW-0342">GTP-binding</keyword>
<dbReference type="FunFam" id="3.30.1130.10:FF:000001">
    <property type="entry name" value="GTP cyclohydrolase 1"/>
    <property type="match status" value="1"/>
</dbReference>
<dbReference type="SUPFAM" id="SSF55620">
    <property type="entry name" value="Tetrahydrobiopterin biosynthesis enzymes-like"/>
    <property type="match status" value="1"/>
</dbReference>
<proteinExistence type="inferred from homology"/>
<comment type="catalytic activity">
    <reaction evidence="1 7">
        <text>GTP + H2O = 7,8-dihydroneopterin 3'-triphosphate + formate + H(+)</text>
        <dbReference type="Rhea" id="RHEA:17473"/>
        <dbReference type="ChEBI" id="CHEBI:15377"/>
        <dbReference type="ChEBI" id="CHEBI:15378"/>
        <dbReference type="ChEBI" id="CHEBI:15740"/>
        <dbReference type="ChEBI" id="CHEBI:37565"/>
        <dbReference type="ChEBI" id="CHEBI:58462"/>
        <dbReference type="EC" id="3.5.4.16"/>
    </reaction>
</comment>
<name>A0A451CZF6_9GAMM</name>
<dbReference type="HAMAP" id="MF_00223">
    <property type="entry name" value="FolE"/>
    <property type="match status" value="1"/>
</dbReference>